<name>A0A232LPE7_9EURO</name>
<protein>
    <recommendedName>
        <fullName evidence="3">Caspase family p20 domain-containing protein</fullName>
    </recommendedName>
</protein>
<dbReference type="Proteomes" id="UP000243515">
    <property type="component" value="Unassembled WGS sequence"/>
</dbReference>
<keyword evidence="2" id="KW-1185">Reference proteome</keyword>
<evidence type="ECO:0000313" key="2">
    <source>
        <dbReference type="Proteomes" id="UP000243515"/>
    </source>
</evidence>
<evidence type="ECO:0008006" key="3">
    <source>
        <dbReference type="Google" id="ProtNLM"/>
    </source>
</evidence>
<dbReference type="AlphaFoldDB" id="A0A232LPE7"/>
<gene>
    <name evidence="1" type="ORF">Egran_06200</name>
</gene>
<sequence length="384" mass="43014">MFKNAANAALKSQFVSTPYDEVQALGLNWGANDLGLKRPERGSLILDETKELMRVFRDSYHFQARHRLIPSKNPEKNVQKWLSDIIYDLSEKELRQKKNLLIIYYNGYGAVKDGKLIWSARKEWNFNSTEYPALSWYNLQPMLERAGFDVLLILDCCHAAGAVTKGSSTMEVLAGCGRENMIITPGAGSVGPFTRTLIKHLKKQATQPDGLLITELQTLLSYDEALKDQSPIHVIFMGHYSPIKLKPLVQAPGQAGVDIGIPQSIDPPLKVIVAISCREGALPDRKEFVWWLKSQYAKETTQIEVEEVGATPMDGHAVNHTNRFIAETITFAIEYSQDYIREVELDVQDEGEVFLVASDAAFADSPDRERTQGYMMKLFGGAIG</sequence>
<organism evidence="1 2">
    <name type="scientific">Elaphomyces granulatus</name>
    <dbReference type="NCBI Taxonomy" id="519963"/>
    <lineage>
        <taxon>Eukaryota</taxon>
        <taxon>Fungi</taxon>
        <taxon>Dikarya</taxon>
        <taxon>Ascomycota</taxon>
        <taxon>Pezizomycotina</taxon>
        <taxon>Eurotiomycetes</taxon>
        <taxon>Eurotiomycetidae</taxon>
        <taxon>Eurotiales</taxon>
        <taxon>Elaphomycetaceae</taxon>
        <taxon>Elaphomyces</taxon>
    </lineage>
</organism>
<accession>A0A232LPE7</accession>
<proteinExistence type="predicted"/>
<reference evidence="1 2" key="1">
    <citation type="journal article" date="2015" name="Environ. Microbiol.">
        <title>Metagenome sequence of Elaphomyces granulatus from sporocarp tissue reveals Ascomycota ectomycorrhizal fingerprints of genome expansion and a Proteobacteria-rich microbiome.</title>
        <authorList>
            <person name="Quandt C.A."/>
            <person name="Kohler A."/>
            <person name="Hesse C.N."/>
            <person name="Sharpton T.J."/>
            <person name="Martin F."/>
            <person name="Spatafora J.W."/>
        </authorList>
    </citation>
    <scope>NUCLEOTIDE SEQUENCE [LARGE SCALE GENOMIC DNA]</scope>
    <source>
        <strain evidence="1 2">OSC145934</strain>
    </source>
</reference>
<dbReference type="OrthoDB" id="4760831at2759"/>
<comment type="caution">
    <text evidence="1">The sequence shown here is derived from an EMBL/GenBank/DDBJ whole genome shotgun (WGS) entry which is preliminary data.</text>
</comment>
<dbReference type="EMBL" id="NPHW01006193">
    <property type="protein sequence ID" value="OXV06033.1"/>
    <property type="molecule type" value="Genomic_DNA"/>
</dbReference>
<evidence type="ECO:0000313" key="1">
    <source>
        <dbReference type="EMBL" id="OXV06033.1"/>
    </source>
</evidence>